<reference evidence="1 2" key="1">
    <citation type="submission" date="2023-05" db="EMBL/GenBank/DDBJ databases">
        <title>Glutamicibacter sp. B1, complete genome.</title>
        <authorList>
            <person name="Long Y.H."/>
            <person name="Fang T."/>
            <person name="Li X.Y."/>
        </authorList>
    </citation>
    <scope>NUCLEOTIDE SEQUENCE [LARGE SCALE GENOMIC DNA]</scope>
    <source>
        <strain evidence="1 2">B1</strain>
    </source>
</reference>
<keyword evidence="2" id="KW-1185">Reference proteome</keyword>
<dbReference type="AlphaFoldDB" id="A0AAU6WEH4"/>
<evidence type="ECO:0000313" key="2">
    <source>
        <dbReference type="Proteomes" id="UP001486888"/>
    </source>
</evidence>
<gene>
    <name evidence="1" type="ORF">QMQ05_15140</name>
</gene>
<organism evidence="1 2">
    <name type="scientific">Glutamicibacter ectropisis</name>
    <dbReference type="NCBI Taxonomy" id="3046593"/>
    <lineage>
        <taxon>Bacteria</taxon>
        <taxon>Bacillati</taxon>
        <taxon>Actinomycetota</taxon>
        <taxon>Actinomycetes</taxon>
        <taxon>Micrococcales</taxon>
        <taxon>Micrococcaceae</taxon>
        <taxon>Glutamicibacter</taxon>
    </lineage>
</organism>
<proteinExistence type="predicted"/>
<dbReference type="RefSeq" id="WP_345471359.1">
    <property type="nucleotide sequence ID" value="NZ_CP125942.1"/>
</dbReference>
<evidence type="ECO:0000313" key="1">
    <source>
        <dbReference type="EMBL" id="XAO45661.1"/>
    </source>
</evidence>
<protein>
    <recommendedName>
        <fullName evidence="3">GIY-YIG domain-containing protein</fullName>
    </recommendedName>
</protein>
<evidence type="ECO:0008006" key="3">
    <source>
        <dbReference type="Google" id="ProtNLM"/>
    </source>
</evidence>
<dbReference type="KEGG" id="gey:QMQ05_15140"/>
<accession>A0AAU6WEH4</accession>
<name>A0AAU6WEH4_9MICC</name>
<dbReference type="Proteomes" id="UP001486888">
    <property type="component" value="Chromosome"/>
</dbReference>
<dbReference type="EMBL" id="CP125942">
    <property type="protein sequence ID" value="XAO45661.1"/>
    <property type="molecule type" value="Genomic_DNA"/>
</dbReference>
<sequence>MPLTIRELFAVADLHSSGVTKWGELELPNVPGVYCVSLAANPDSRFVDHDRYSPSPSAFAKLLSACPKASVDGVLATPSTLADRIGRFWIPNEPLLYIGMASTSIRSRVEQYYSTELGARAPHAGGWWLKTLESLDQLYVHFASCDDVSSREQTMLAAFAASVEPERRRQLFDVDRVAPFANVDIGNGQRKRHGLLNCKVSAHSTPSDTSMEPDDASPAELWVHSQPVTDKDRTRSFLRIPAESKHAFPSVAAQLQVVLDDVQVDVRWRPNGTRSGTLYVGVEYMRGLREHHERLPINVNHGIYTILSKSLDNGPH</sequence>